<evidence type="ECO:0000256" key="1">
    <source>
        <dbReference type="ARBA" id="ARBA00023002"/>
    </source>
</evidence>
<dbReference type="InterPro" id="IPR023210">
    <property type="entry name" value="NADP_OxRdtase_dom"/>
</dbReference>
<name>A0ABR3GLE6_9PEZI</name>
<keyword evidence="1" id="KW-0560">Oxidoreductase</keyword>
<dbReference type="InterPro" id="IPR036812">
    <property type="entry name" value="NAD(P)_OxRdtase_dom_sf"/>
</dbReference>
<evidence type="ECO:0000259" key="2">
    <source>
        <dbReference type="Pfam" id="PF00248"/>
    </source>
</evidence>
<organism evidence="3 4">
    <name type="scientific">Discina gigas</name>
    <dbReference type="NCBI Taxonomy" id="1032678"/>
    <lineage>
        <taxon>Eukaryota</taxon>
        <taxon>Fungi</taxon>
        <taxon>Dikarya</taxon>
        <taxon>Ascomycota</taxon>
        <taxon>Pezizomycotina</taxon>
        <taxon>Pezizomycetes</taxon>
        <taxon>Pezizales</taxon>
        <taxon>Discinaceae</taxon>
        <taxon>Discina</taxon>
    </lineage>
</organism>
<dbReference type="InterPro" id="IPR050791">
    <property type="entry name" value="Aldo-Keto_reductase"/>
</dbReference>
<accession>A0ABR3GLE6</accession>
<dbReference type="Proteomes" id="UP001447188">
    <property type="component" value="Unassembled WGS sequence"/>
</dbReference>
<proteinExistence type="predicted"/>
<dbReference type="PANTHER" id="PTHR43625:SF78">
    <property type="entry name" value="PYRIDOXAL REDUCTASE-RELATED"/>
    <property type="match status" value="1"/>
</dbReference>
<evidence type="ECO:0000313" key="4">
    <source>
        <dbReference type="Proteomes" id="UP001447188"/>
    </source>
</evidence>
<dbReference type="Pfam" id="PF00248">
    <property type="entry name" value="Aldo_ket_red"/>
    <property type="match status" value="1"/>
</dbReference>
<dbReference type="SUPFAM" id="SSF51430">
    <property type="entry name" value="NAD(P)-linked oxidoreductase"/>
    <property type="match status" value="1"/>
</dbReference>
<evidence type="ECO:0000313" key="3">
    <source>
        <dbReference type="EMBL" id="KAL0636737.1"/>
    </source>
</evidence>
<feature type="domain" description="NADP-dependent oxidoreductase" evidence="2">
    <location>
        <begin position="13"/>
        <end position="312"/>
    </location>
</feature>
<dbReference type="EMBL" id="JBBBZM010000044">
    <property type="protein sequence ID" value="KAL0636737.1"/>
    <property type="molecule type" value="Genomic_DNA"/>
</dbReference>
<reference evidence="3 4" key="1">
    <citation type="submission" date="2024-02" db="EMBL/GenBank/DDBJ databases">
        <title>Discinaceae phylogenomics.</title>
        <authorList>
            <person name="Dirks A.C."/>
            <person name="James T.Y."/>
        </authorList>
    </citation>
    <scope>NUCLEOTIDE SEQUENCE [LARGE SCALE GENOMIC DNA]</scope>
    <source>
        <strain evidence="3 4">ACD0624</strain>
    </source>
</reference>
<dbReference type="CDD" id="cd19077">
    <property type="entry name" value="AKR_AKR8A1-2"/>
    <property type="match status" value="1"/>
</dbReference>
<gene>
    <name evidence="3" type="ORF">Q9L58_004219</name>
</gene>
<comment type="caution">
    <text evidence="3">The sequence shown here is derived from an EMBL/GenBank/DDBJ whole genome shotgun (WGS) entry which is preliminary data.</text>
</comment>
<dbReference type="Gene3D" id="3.20.20.100">
    <property type="entry name" value="NADP-dependent oxidoreductase domain"/>
    <property type="match status" value="1"/>
</dbReference>
<protein>
    <recommendedName>
        <fullName evidence="2">NADP-dependent oxidoreductase domain-containing protein</fullName>
    </recommendedName>
</protein>
<sequence length="332" mass="36232">MLTLASKQVGETGFGLMGFTARPHKTSDEQAFTAMKAALALGANFWNAGEFYGQPDGRTDNLKLLNRYFTRYPEDADKVVLSVKGAVNLATYTIDASPEGIKKSVENILSILDGKKKLDIFQSARVDKNTPIEDTIRAVAEYVKAGKIGGIGLSEASATTIRRAHAVHPIAGVEVEFSLWATEILQNGVAATCAELDIPIIAYSPLGRGFLTGKIRSSDDIPDGELRKTLDRFQPESFEKNLKLVDEINIISVKKGITSAQLALAWVRHQSQRNGMPVIIPIPGAVKDERVRENMAHVDMTDEEVAEINTILKSIEIVGTRYTQAIESSLFG</sequence>
<dbReference type="PANTHER" id="PTHR43625">
    <property type="entry name" value="AFLATOXIN B1 ALDEHYDE REDUCTASE"/>
    <property type="match status" value="1"/>
</dbReference>
<keyword evidence="4" id="KW-1185">Reference proteome</keyword>